<comment type="caution">
    <text evidence="10">The sequence shown here is derived from an EMBL/GenBank/DDBJ whole genome shotgun (WGS) entry which is preliminary data.</text>
</comment>
<dbReference type="Proteomes" id="UP000253209">
    <property type="component" value="Unassembled WGS sequence"/>
</dbReference>
<dbReference type="InterPro" id="IPR025857">
    <property type="entry name" value="MacB_PCD"/>
</dbReference>
<evidence type="ECO:0000256" key="6">
    <source>
        <dbReference type="ARBA" id="ARBA00023136"/>
    </source>
</evidence>
<comment type="subcellular location">
    <subcellularLocation>
        <location evidence="1">Cell membrane</location>
        <topology evidence="1">Multi-pass membrane protein</topology>
    </subcellularLocation>
</comment>
<keyword evidence="3" id="KW-1003">Cell membrane</keyword>
<dbReference type="InterPro" id="IPR051447">
    <property type="entry name" value="Lipoprotein-release_system"/>
</dbReference>
<evidence type="ECO:0000256" key="3">
    <source>
        <dbReference type="ARBA" id="ARBA00022475"/>
    </source>
</evidence>
<proteinExistence type="inferred from homology"/>
<gene>
    <name evidence="10" type="ORF">DJ568_02535</name>
</gene>
<evidence type="ECO:0000313" key="10">
    <source>
        <dbReference type="EMBL" id="RCH56751.1"/>
    </source>
</evidence>
<evidence type="ECO:0000256" key="5">
    <source>
        <dbReference type="ARBA" id="ARBA00022989"/>
    </source>
</evidence>
<dbReference type="InterPro" id="IPR003838">
    <property type="entry name" value="ABC3_permease_C"/>
</dbReference>
<dbReference type="EMBL" id="QGDC01000001">
    <property type="protein sequence ID" value="RCH56751.1"/>
    <property type="molecule type" value="Genomic_DNA"/>
</dbReference>
<sequence>MNTSVYIAKRYLFSRKKVHAINIISGISMLGVFVGTAALIIILSVFNGLEQVILDLYSNFSPELKIEARLGKTFDPNTVYFKQLQQDKRVFSYTQVLQEKVLIRYGQKQFIGTIKGVSNDFLKNKQIDSTILSGSFTLTNGGLNYAVVGATIQASLGVNIDDPNALLQIYSPRRSAANSANPLNEFVVENIVPSGVFAIQQDFDDIVVTPLDFTRRLLDEQVSVSSLELNFVKGTDINKVQEEMVAEIGKDYYVKNRPEQNTELYKTLNYERWSVFMILTFVLIIAVFNIIGSLTMLVIDKRKDIAILTSLGANRQLIQGIFFFEGMLISLAGCIAGIIVGLLFCVAQQQFGLVKINGSLTVIDAYPVDIKMIDVGLVFLTVGLIAVIASGISARLSIKGLHEIKQDL</sequence>
<dbReference type="Pfam" id="PF12704">
    <property type="entry name" value="MacB_PCD"/>
    <property type="match status" value="1"/>
</dbReference>
<name>A0A367GVC9_9SPHI</name>
<keyword evidence="4 7" id="KW-0812">Transmembrane</keyword>
<evidence type="ECO:0000259" key="8">
    <source>
        <dbReference type="Pfam" id="PF02687"/>
    </source>
</evidence>
<dbReference type="GO" id="GO:0044874">
    <property type="term" value="P:lipoprotein localization to outer membrane"/>
    <property type="evidence" value="ECO:0007669"/>
    <property type="project" value="TreeGrafter"/>
</dbReference>
<evidence type="ECO:0000256" key="7">
    <source>
        <dbReference type="SAM" id="Phobius"/>
    </source>
</evidence>
<dbReference type="OrthoDB" id="1522724at2"/>
<evidence type="ECO:0000256" key="2">
    <source>
        <dbReference type="ARBA" id="ARBA00005236"/>
    </source>
</evidence>
<evidence type="ECO:0000256" key="4">
    <source>
        <dbReference type="ARBA" id="ARBA00022692"/>
    </source>
</evidence>
<accession>A0A367GVC9</accession>
<feature type="domain" description="ABC3 transporter permease C-terminal" evidence="8">
    <location>
        <begin position="277"/>
        <end position="398"/>
    </location>
</feature>
<keyword evidence="6 7" id="KW-0472">Membrane</keyword>
<keyword evidence="5 7" id="KW-1133">Transmembrane helix</keyword>
<comment type="similarity">
    <text evidence="2">Belongs to the ABC-4 integral membrane protein family. LolC/E subfamily.</text>
</comment>
<dbReference type="RefSeq" id="WP_114003648.1">
    <property type="nucleotide sequence ID" value="NZ_QGDC01000001.1"/>
</dbReference>
<protein>
    <submittedName>
        <fullName evidence="10">ABC transporter permease</fullName>
    </submittedName>
</protein>
<feature type="transmembrane region" description="Helical" evidence="7">
    <location>
        <begin position="273"/>
        <end position="299"/>
    </location>
</feature>
<evidence type="ECO:0000259" key="9">
    <source>
        <dbReference type="Pfam" id="PF12704"/>
    </source>
</evidence>
<dbReference type="PANTHER" id="PTHR30489">
    <property type="entry name" value="LIPOPROTEIN-RELEASING SYSTEM TRANSMEMBRANE PROTEIN LOLE"/>
    <property type="match status" value="1"/>
</dbReference>
<evidence type="ECO:0000256" key="1">
    <source>
        <dbReference type="ARBA" id="ARBA00004651"/>
    </source>
</evidence>
<feature type="transmembrane region" description="Helical" evidence="7">
    <location>
        <begin position="320"/>
        <end position="344"/>
    </location>
</feature>
<keyword evidence="11" id="KW-1185">Reference proteome</keyword>
<organism evidence="10 11">
    <name type="scientific">Mucilaginibacter hurinus</name>
    <dbReference type="NCBI Taxonomy" id="2201324"/>
    <lineage>
        <taxon>Bacteria</taxon>
        <taxon>Pseudomonadati</taxon>
        <taxon>Bacteroidota</taxon>
        <taxon>Sphingobacteriia</taxon>
        <taxon>Sphingobacteriales</taxon>
        <taxon>Sphingobacteriaceae</taxon>
        <taxon>Mucilaginibacter</taxon>
    </lineage>
</organism>
<evidence type="ECO:0000313" key="11">
    <source>
        <dbReference type="Proteomes" id="UP000253209"/>
    </source>
</evidence>
<feature type="transmembrane region" description="Helical" evidence="7">
    <location>
        <begin position="377"/>
        <end position="398"/>
    </location>
</feature>
<feature type="domain" description="MacB-like periplasmic core" evidence="9">
    <location>
        <begin position="25"/>
        <end position="245"/>
    </location>
</feature>
<reference evidence="10 11" key="1">
    <citation type="submission" date="2018-05" db="EMBL/GenBank/DDBJ databases">
        <title>Mucilaginibacter hurinus sp. nov., isolated from briquette warehouse soil.</title>
        <authorList>
            <person name="Choi L."/>
        </authorList>
    </citation>
    <scope>NUCLEOTIDE SEQUENCE [LARGE SCALE GENOMIC DNA]</scope>
    <source>
        <strain evidence="10 11">ZR32</strain>
    </source>
</reference>
<dbReference type="AlphaFoldDB" id="A0A367GVC9"/>
<dbReference type="PANTHER" id="PTHR30489:SF0">
    <property type="entry name" value="LIPOPROTEIN-RELEASING SYSTEM TRANSMEMBRANE PROTEIN LOLE"/>
    <property type="match status" value="1"/>
</dbReference>
<dbReference type="GO" id="GO:0098797">
    <property type="term" value="C:plasma membrane protein complex"/>
    <property type="evidence" value="ECO:0007669"/>
    <property type="project" value="TreeGrafter"/>
</dbReference>
<feature type="transmembrane region" description="Helical" evidence="7">
    <location>
        <begin position="21"/>
        <end position="46"/>
    </location>
</feature>
<dbReference type="Pfam" id="PF02687">
    <property type="entry name" value="FtsX"/>
    <property type="match status" value="1"/>
</dbReference>